<evidence type="ECO:0000313" key="3">
    <source>
        <dbReference type="Proteomes" id="UP001218218"/>
    </source>
</evidence>
<accession>A0AAD6Z2C0</accession>
<reference evidence="2" key="1">
    <citation type="submission" date="2023-03" db="EMBL/GenBank/DDBJ databases">
        <title>Massive genome expansion in bonnet fungi (Mycena s.s.) driven by repeated elements and novel gene families across ecological guilds.</title>
        <authorList>
            <consortium name="Lawrence Berkeley National Laboratory"/>
            <person name="Harder C.B."/>
            <person name="Miyauchi S."/>
            <person name="Viragh M."/>
            <person name="Kuo A."/>
            <person name="Thoen E."/>
            <person name="Andreopoulos B."/>
            <person name="Lu D."/>
            <person name="Skrede I."/>
            <person name="Drula E."/>
            <person name="Henrissat B."/>
            <person name="Morin E."/>
            <person name="Kohler A."/>
            <person name="Barry K."/>
            <person name="LaButti K."/>
            <person name="Morin E."/>
            <person name="Salamov A."/>
            <person name="Lipzen A."/>
            <person name="Mereny Z."/>
            <person name="Hegedus B."/>
            <person name="Baldrian P."/>
            <person name="Stursova M."/>
            <person name="Weitz H."/>
            <person name="Taylor A."/>
            <person name="Grigoriev I.V."/>
            <person name="Nagy L.G."/>
            <person name="Martin F."/>
            <person name="Kauserud H."/>
        </authorList>
    </citation>
    <scope>NUCLEOTIDE SEQUENCE</scope>
    <source>
        <strain evidence="2">CBHHK002</strain>
    </source>
</reference>
<proteinExistence type="predicted"/>
<organism evidence="2 3">
    <name type="scientific">Mycena albidolilacea</name>
    <dbReference type="NCBI Taxonomy" id="1033008"/>
    <lineage>
        <taxon>Eukaryota</taxon>
        <taxon>Fungi</taxon>
        <taxon>Dikarya</taxon>
        <taxon>Basidiomycota</taxon>
        <taxon>Agaricomycotina</taxon>
        <taxon>Agaricomycetes</taxon>
        <taxon>Agaricomycetidae</taxon>
        <taxon>Agaricales</taxon>
        <taxon>Marasmiineae</taxon>
        <taxon>Mycenaceae</taxon>
        <taxon>Mycena</taxon>
    </lineage>
</organism>
<dbReference type="EMBL" id="JARIHO010000105">
    <property type="protein sequence ID" value="KAJ7303495.1"/>
    <property type="molecule type" value="Genomic_DNA"/>
</dbReference>
<dbReference type="AlphaFoldDB" id="A0AAD6Z2C0"/>
<evidence type="ECO:0000256" key="1">
    <source>
        <dbReference type="SAM" id="SignalP"/>
    </source>
</evidence>
<feature type="signal peptide" evidence="1">
    <location>
        <begin position="1"/>
        <end position="16"/>
    </location>
</feature>
<gene>
    <name evidence="2" type="ORF">DFH08DRAFT_54947</name>
</gene>
<feature type="chain" id="PRO_5042018349" evidence="1">
    <location>
        <begin position="17"/>
        <end position="188"/>
    </location>
</feature>
<dbReference type="Proteomes" id="UP001218218">
    <property type="component" value="Unassembled WGS sequence"/>
</dbReference>
<protein>
    <submittedName>
        <fullName evidence="2">Uncharacterized protein</fullName>
    </submittedName>
</protein>
<sequence length="188" mass="18766">MQFAVFLAACSALASAETVTLYGFQPAGYPPAAVSLSAAGVGADGATTYVEEIVQTAVAYADDTTTRTGGAPQTLHATLIANASIYRYSLLPPASATGLANNNAFPVNVLETCTLDGHGGGVCVAQAWADDGPTATTTFTGPVAPFYTLTVGADGGGAHKNGSGKAQVGAGMGWVVLTVVSGLWACFL</sequence>
<name>A0AAD6Z2C0_9AGAR</name>
<keyword evidence="1" id="KW-0732">Signal</keyword>
<comment type="caution">
    <text evidence="2">The sequence shown here is derived from an EMBL/GenBank/DDBJ whole genome shotgun (WGS) entry which is preliminary data.</text>
</comment>
<evidence type="ECO:0000313" key="2">
    <source>
        <dbReference type="EMBL" id="KAJ7303495.1"/>
    </source>
</evidence>
<keyword evidence="3" id="KW-1185">Reference proteome</keyword>